<evidence type="ECO:0000313" key="2">
    <source>
        <dbReference type="EMBL" id="WWC92309.1"/>
    </source>
</evidence>
<dbReference type="Proteomes" id="UP001355207">
    <property type="component" value="Chromosome 10"/>
</dbReference>
<proteinExistence type="predicted"/>
<dbReference type="RefSeq" id="XP_066079071.1">
    <property type="nucleotide sequence ID" value="XM_066222974.1"/>
</dbReference>
<gene>
    <name evidence="2" type="ORF">L201_007263</name>
</gene>
<evidence type="ECO:0000313" key="3">
    <source>
        <dbReference type="Proteomes" id="UP001355207"/>
    </source>
</evidence>
<name>A0AAX4K4I7_9TREE</name>
<accession>A0AAX4K4I7</accession>
<reference evidence="2 3" key="1">
    <citation type="submission" date="2024-01" db="EMBL/GenBank/DDBJ databases">
        <title>Comparative genomics of Cryptococcus and Kwoniella reveals pathogenesis evolution and contrasting modes of karyotype evolution via chromosome fusion or intercentromeric recombination.</title>
        <authorList>
            <person name="Coelho M.A."/>
            <person name="David-Palma M."/>
            <person name="Shea T."/>
            <person name="Bowers K."/>
            <person name="McGinley-Smith S."/>
            <person name="Mohammad A.W."/>
            <person name="Gnirke A."/>
            <person name="Yurkov A.M."/>
            <person name="Nowrousian M."/>
            <person name="Sun S."/>
            <person name="Cuomo C.A."/>
            <person name="Heitman J."/>
        </authorList>
    </citation>
    <scope>NUCLEOTIDE SEQUENCE [LARGE SCALE GENOMIC DNA]</scope>
    <source>
        <strain evidence="2 3">CBS 6074</strain>
    </source>
</reference>
<protein>
    <submittedName>
        <fullName evidence="2">Uncharacterized protein</fullName>
    </submittedName>
</protein>
<feature type="compositionally biased region" description="Basic and acidic residues" evidence="1">
    <location>
        <begin position="180"/>
        <end position="243"/>
    </location>
</feature>
<feature type="compositionally biased region" description="Basic and acidic residues" evidence="1">
    <location>
        <begin position="111"/>
        <end position="129"/>
    </location>
</feature>
<sequence>MSFRSATRLTSRLAVSSRTIAGRRFASSGPAKSNDTTWMIGSAVGFGSLGAFLLLPSKAQAHDFTHSQDHAKVRAEINESAPTAKPGQEAIQNTDSLKYSPKTPDPSGIHKSADKAPNEIPAKKDESKQLPENLIENDSLKPESRSSGKNANEVARQQHSQSDSQNDGPLPDENTLSSGKKPDSTNDSKIEDDNAAGKEQGEPTQQEIKESILRAERTNIPKAAMSEEEKGHENQAEVEKEEQ</sequence>
<organism evidence="2 3">
    <name type="scientific">Kwoniella dendrophila CBS 6074</name>
    <dbReference type="NCBI Taxonomy" id="1295534"/>
    <lineage>
        <taxon>Eukaryota</taxon>
        <taxon>Fungi</taxon>
        <taxon>Dikarya</taxon>
        <taxon>Basidiomycota</taxon>
        <taxon>Agaricomycotina</taxon>
        <taxon>Tremellomycetes</taxon>
        <taxon>Tremellales</taxon>
        <taxon>Cryptococcaceae</taxon>
        <taxon>Kwoniella</taxon>
    </lineage>
</organism>
<keyword evidence="3" id="KW-1185">Reference proteome</keyword>
<feature type="region of interest" description="Disordered" evidence="1">
    <location>
        <begin position="79"/>
        <end position="243"/>
    </location>
</feature>
<evidence type="ECO:0000256" key="1">
    <source>
        <dbReference type="SAM" id="MobiDB-lite"/>
    </source>
</evidence>
<dbReference type="GeneID" id="91097932"/>
<dbReference type="EMBL" id="CP144107">
    <property type="protein sequence ID" value="WWC92309.1"/>
    <property type="molecule type" value="Genomic_DNA"/>
</dbReference>
<feature type="compositionally biased region" description="Polar residues" evidence="1">
    <location>
        <begin position="147"/>
        <end position="167"/>
    </location>
</feature>
<dbReference type="AlphaFoldDB" id="A0AAX4K4I7"/>